<proteinExistence type="predicted"/>
<dbReference type="AlphaFoldDB" id="A0AAN1WEV1"/>
<accession>A0AAN1WEV1</accession>
<name>A0AAN1WEV1_9GAMM</name>
<organism evidence="2 3">
    <name type="scientific">Marinagarivorans cellulosilyticus</name>
    <dbReference type="NCBI Taxonomy" id="2721545"/>
    <lineage>
        <taxon>Bacteria</taxon>
        <taxon>Pseudomonadati</taxon>
        <taxon>Pseudomonadota</taxon>
        <taxon>Gammaproteobacteria</taxon>
        <taxon>Cellvibrionales</taxon>
        <taxon>Cellvibrionaceae</taxon>
        <taxon>Marinagarivorans</taxon>
    </lineage>
</organism>
<evidence type="ECO:0000256" key="1">
    <source>
        <dbReference type="SAM" id="Coils"/>
    </source>
</evidence>
<dbReference type="KEGG" id="marq:MARGE09_P0514"/>
<dbReference type="Proteomes" id="UP001320119">
    <property type="component" value="Chromosome"/>
</dbReference>
<feature type="coiled-coil region" evidence="1">
    <location>
        <begin position="132"/>
        <end position="232"/>
    </location>
</feature>
<evidence type="ECO:0000313" key="3">
    <source>
        <dbReference type="Proteomes" id="UP001320119"/>
    </source>
</evidence>
<protein>
    <submittedName>
        <fullName evidence="2">Uncharacterized protein</fullName>
    </submittedName>
</protein>
<evidence type="ECO:0000313" key="2">
    <source>
        <dbReference type="EMBL" id="BCD96314.1"/>
    </source>
</evidence>
<dbReference type="EMBL" id="AP023086">
    <property type="protein sequence ID" value="BCD96314.1"/>
    <property type="molecule type" value="Genomic_DNA"/>
</dbReference>
<keyword evidence="1" id="KW-0175">Coiled coil</keyword>
<sequence length="368" mass="42066">MYNVGEYINYTEFAMNKITKALICTIAIWGGAAIELHAQEGVVVELGQQLEDKQQEVKYLEQEIGFAQLRRKASQEKLKAYEKDLEDKQDEFKKAQLRYSGDPSSENEQFLRNIEQRIELAELSIKSRVASVVRLETKERELTEKLGDYREELKSLSGELHKQQLAQKVAQKTRSLKTELESQTTLLQKRLTTLQRENERLRQVVQLETEKREQAEELATLAEERARSAELALTQYHQVNSLDTEDVVAEEGSQGARERAQAEMDRVREKLAAAGDFGESVSLNLRGDDGTEYGMFQYLGAQQYRADAVIHDSVSRFRVAGRTYQVKISEEGLGEEFVFLYDMTDSDKPRFVTFKKSLIDEGGAIAQE</sequence>
<feature type="coiled-coil region" evidence="1">
    <location>
        <begin position="43"/>
        <end position="98"/>
    </location>
</feature>
<gene>
    <name evidence="2" type="ORF">MARGE09_P0514</name>
</gene>
<keyword evidence="3" id="KW-1185">Reference proteome</keyword>
<reference evidence="2 3" key="1">
    <citation type="journal article" date="2022" name="IScience">
        <title>An ultrasensitive nanofiber-based assay for enzymatic hydrolysis and deep-sea microbial degradation of cellulose.</title>
        <authorList>
            <person name="Tsudome M."/>
            <person name="Tachioka M."/>
            <person name="Miyazaki M."/>
            <person name="Uchimura K."/>
            <person name="Tsuda M."/>
            <person name="Takaki Y."/>
            <person name="Deguchi S."/>
        </authorList>
    </citation>
    <scope>NUCLEOTIDE SEQUENCE [LARGE SCALE GENOMIC DNA]</scope>
    <source>
        <strain evidence="2 3">GE09</strain>
    </source>
</reference>